<dbReference type="Gene3D" id="3.40.50.1820">
    <property type="entry name" value="alpha/beta hydrolase"/>
    <property type="match status" value="1"/>
</dbReference>
<dbReference type="RefSeq" id="WP_107649381.1">
    <property type="nucleotide sequence ID" value="NZ_PZJX01000025.1"/>
</dbReference>
<name>A0A2T4IX59_9HYPH</name>
<evidence type="ECO:0000259" key="2">
    <source>
        <dbReference type="Pfam" id="PF20434"/>
    </source>
</evidence>
<keyword evidence="4" id="KW-1185">Reference proteome</keyword>
<protein>
    <submittedName>
        <fullName evidence="3">Esterase</fullName>
    </submittedName>
</protein>
<reference evidence="3 4" key="1">
    <citation type="submission" date="2018-03" db="EMBL/GenBank/DDBJ databases">
        <title>Genome sequence of the symbiotic type strain Mesorhizobium helmanticense CSLC115NT isolated from Lotus corniculatus nodules.</title>
        <authorList>
            <person name="Sannazzaro A.I."/>
            <person name="Torres Tejerizo G.A."/>
            <person name="Dip D."/>
            <person name="Caballero M."/>
            <person name="Pistorio M."/>
            <person name="Estrella M.J."/>
        </authorList>
    </citation>
    <scope>NUCLEOTIDE SEQUENCE [LARGE SCALE GENOMIC DNA]</scope>
    <source>
        <strain evidence="3 4">CSLC115N</strain>
    </source>
</reference>
<comment type="caution">
    <text evidence="3">The sequence shown here is derived from an EMBL/GenBank/DDBJ whole genome shotgun (WGS) entry which is preliminary data.</text>
</comment>
<dbReference type="Proteomes" id="UP000240259">
    <property type="component" value="Unassembled WGS sequence"/>
</dbReference>
<dbReference type="GO" id="GO:0016787">
    <property type="term" value="F:hydrolase activity"/>
    <property type="evidence" value="ECO:0007669"/>
    <property type="project" value="UniProtKB-KW"/>
</dbReference>
<evidence type="ECO:0000313" key="3">
    <source>
        <dbReference type="EMBL" id="PTE10254.1"/>
    </source>
</evidence>
<gene>
    <name evidence="3" type="ORF">C9427_12005</name>
</gene>
<dbReference type="InterPro" id="IPR049492">
    <property type="entry name" value="BD-FAE-like_dom"/>
</dbReference>
<keyword evidence="1" id="KW-0378">Hydrolase</keyword>
<feature type="domain" description="BD-FAE-like" evidence="2">
    <location>
        <begin position="63"/>
        <end position="246"/>
    </location>
</feature>
<proteinExistence type="predicted"/>
<sequence length="294" mass="33491">MPLYRQFETQEQLDWEYRPELRIDDPKAFEKIIAGRIAEAEEARKTLSRTPDVYYGPTRMEKLDIYPASTANAPIVIFIHGGYWFDGRLKKENYIWVAKGFTGNDVTTVIIDYDVCPKVTVDEIVRQCRAAIAWTYKNAATFGADSNRIYVTGNSAGGHLTAMMAVTDWVNEYGLPADVIKGACPISGLYDIEPFRYTWIQPKIQFNGQQIRRNSPILHVPENGIPLLVSWGSNESAEFWRQSQEFCAAWQAKGNDAKPLPQEGRDHFTAISGYADKESSFLRKVMDHMQECWA</sequence>
<dbReference type="EMBL" id="PZJX01000025">
    <property type="protein sequence ID" value="PTE10254.1"/>
    <property type="molecule type" value="Genomic_DNA"/>
</dbReference>
<dbReference type="PANTHER" id="PTHR48081">
    <property type="entry name" value="AB HYDROLASE SUPERFAMILY PROTEIN C4A8.06C"/>
    <property type="match status" value="1"/>
</dbReference>
<evidence type="ECO:0000256" key="1">
    <source>
        <dbReference type="ARBA" id="ARBA00022801"/>
    </source>
</evidence>
<dbReference type="Pfam" id="PF20434">
    <property type="entry name" value="BD-FAE"/>
    <property type="match status" value="1"/>
</dbReference>
<evidence type="ECO:0000313" key="4">
    <source>
        <dbReference type="Proteomes" id="UP000240259"/>
    </source>
</evidence>
<dbReference type="SUPFAM" id="SSF53474">
    <property type="entry name" value="alpha/beta-Hydrolases"/>
    <property type="match status" value="1"/>
</dbReference>
<dbReference type="OrthoDB" id="9771666at2"/>
<dbReference type="PANTHER" id="PTHR48081:SF33">
    <property type="entry name" value="KYNURENINE FORMAMIDASE"/>
    <property type="match status" value="1"/>
</dbReference>
<dbReference type="InterPro" id="IPR050300">
    <property type="entry name" value="GDXG_lipolytic_enzyme"/>
</dbReference>
<dbReference type="InterPro" id="IPR029058">
    <property type="entry name" value="AB_hydrolase_fold"/>
</dbReference>
<dbReference type="AlphaFoldDB" id="A0A2T4IX59"/>
<organism evidence="3 4">
    <name type="scientific">Mesorhizobium helmanticense</name>
    <dbReference type="NCBI Taxonomy" id="1776423"/>
    <lineage>
        <taxon>Bacteria</taxon>
        <taxon>Pseudomonadati</taxon>
        <taxon>Pseudomonadota</taxon>
        <taxon>Alphaproteobacteria</taxon>
        <taxon>Hyphomicrobiales</taxon>
        <taxon>Phyllobacteriaceae</taxon>
        <taxon>Mesorhizobium</taxon>
    </lineage>
</organism>
<accession>A0A2T4IX59</accession>